<evidence type="ECO:0000256" key="9">
    <source>
        <dbReference type="SAM" id="Phobius"/>
    </source>
</evidence>
<dbReference type="InterPro" id="IPR013784">
    <property type="entry name" value="Carb-bd-like_fold"/>
</dbReference>
<evidence type="ECO:0000256" key="3">
    <source>
        <dbReference type="ARBA" id="ARBA00022452"/>
    </source>
</evidence>
<keyword evidence="3 8" id="KW-1134">Transmembrane beta strand</keyword>
<sequence>MVVCKSPSKDQHIPLTAYQMYKNYTNFFCTPNRYVQKLLLIMKLTTFILLLSLMQVSASTFAQRFTLKGKNISYAKLFFEIRKQTGFNVLVESSEFKTNKRIDVNFINSDLDNVMKQLVSGKELTYIIEDKSVVIRRTTDFQASKFTDFFRQGTLKGQVTDSLGQAVSGANVNLVGKTSYVTITNDFGNFEFANMPAGDYKLTVTYVGYRTETRDISVQNSNINMNIRMSGTSTILTTVNVVNTGYQQIAAERVTGAFDNINNEQLGRPSVNIASRLIGTTAGMQVSLDVNGRPNIKVRGQSTLFAGSFNGGTSNQPLVVVDGFPVRGALDQYSTLNPNDVESISILKDAAASSVWGAKAANGVIVITTKKGVNNSPLKIEFSAFTSLARKVSVDYLTGFASSSATVAYEQLAFQKWGARIMTNSYSGNYFRQSEATVNLNENFLGFLSNAQLTNNLNQLSSQDNRSQISDYLLANPTTHQYNVALSGGGKNINNLVSILAEQVQSNFKGSSNYRYAVNYRASANIFKWLDFNLSSTFQLQKATNNGASAFDIQGISPYELLKNPDGSLTDIHQYYQPILDRFVPVSRFPYSFSYNPIQDINGRNVVQSDIIGRLQAGLTIKILKGLSYSPQIQYENFSIQLKNYQSDQTFRVRQRINESAFWNLQPTGNVTLSYPLGGTFDQNRSTTEAYNFRNQINFSRTIGNDHEINAVAGTEVSRSVGESFTNPTTFGYNEKTLTVGTFPFGPGIARPAVSTNIQGFNSFQYTNSFGYSVQKYYSVFANAAYTYKGKYTLSGSYRTDASNLIAADPKYRSSPFYSMGLRYNITGENYMKNIYWLDRLTLRATYGRTGNVDNSTSPFTLLSLAGTPNQYTNATTATVANQGNPTLTWEKTATLNLGFDYAVLNNKLYGKVDVYEKRGTDLIAQIPVSSVVGATNQRFNNAAMTNRGIEITLGTSLPIKGTDISWNGNFNAAYNSNKITRLFNTNYQAFSLVNGGSASYVEGYSASTVWAYQYLGLVLPGSVPGGPNSPAVQGPSGPIALNSFPNGDARGFLKQLGPQDAPYNFGMTNSFKVYDFNLSFIITARAGGIFRSQFFNYPRAGTTTPPNSQLSKVLNGDPNQILTLPSNPNDATFGSWITFYPYLSYNYVTSSLIRLQEFNLSYNIPTKLLNKINVRGAQLLFQGNNVYTWLANDTGIDPDYPTGSINGFGTVRPRAQYTFGIKFQL</sequence>
<dbReference type="GO" id="GO:0009279">
    <property type="term" value="C:cell outer membrane"/>
    <property type="evidence" value="ECO:0007669"/>
    <property type="project" value="UniProtKB-SubCell"/>
</dbReference>
<dbReference type="PANTHER" id="PTHR30069:SF29">
    <property type="entry name" value="HEMOGLOBIN AND HEMOGLOBIN-HAPTOGLOBIN-BINDING PROTEIN 1-RELATED"/>
    <property type="match status" value="1"/>
</dbReference>
<dbReference type="InterPro" id="IPR036942">
    <property type="entry name" value="Beta-barrel_TonB_sf"/>
</dbReference>
<reference evidence="11 12" key="1">
    <citation type="submission" date="2019-04" db="EMBL/GenBank/DDBJ databases">
        <title>Pedobacter sp. RP-1-16 sp. nov., isolated from Arctic soil.</title>
        <authorList>
            <person name="Dahal R.H."/>
            <person name="Kim D.-U."/>
        </authorList>
    </citation>
    <scope>NUCLEOTIDE SEQUENCE [LARGE SCALE GENOMIC DNA]</scope>
    <source>
        <strain evidence="11 12">RP-1-16</strain>
    </source>
</reference>
<dbReference type="SUPFAM" id="SSF56935">
    <property type="entry name" value="Porins"/>
    <property type="match status" value="1"/>
</dbReference>
<dbReference type="InterPro" id="IPR023996">
    <property type="entry name" value="TonB-dep_OMP_SusC/RagA"/>
</dbReference>
<dbReference type="GO" id="GO:0030246">
    <property type="term" value="F:carbohydrate binding"/>
    <property type="evidence" value="ECO:0007669"/>
    <property type="project" value="InterPro"/>
</dbReference>
<evidence type="ECO:0000256" key="2">
    <source>
        <dbReference type="ARBA" id="ARBA00022448"/>
    </source>
</evidence>
<accession>A0A4U1GLZ4</accession>
<dbReference type="NCBIfam" id="TIGR04057">
    <property type="entry name" value="SusC_RagA_signa"/>
    <property type="match status" value="1"/>
</dbReference>
<dbReference type="InterPro" id="IPR012910">
    <property type="entry name" value="Plug_dom"/>
</dbReference>
<evidence type="ECO:0000256" key="1">
    <source>
        <dbReference type="ARBA" id="ARBA00004571"/>
    </source>
</evidence>
<dbReference type="GO" id="GO:0015344">
    <property type="term" value="F:siderophore uptake transmembrane transporter activity"/>
    <property type="evidence" value="ECO:0007669"/>
    <property type="project" value="TreeGrafter"/>
</dbReference>
<feature type="transmembrane region" description="Helical" evidence="9">
    <location>
        <begin position="38"/>
        <end position="58"/>
    </location>
</feature>
<proteinExistence type="inferred from homology"/>
<comment type="subcellular location">
    <subcellularLocation>
        <location evidence="1 8">Cell outer membrane</location>
        <topology evidence="1 8">Multi-pass membrane protein</topology>
    </subcellularLocation>
</comment>
<evidence type="ECO:0000256" key="4">
    <source>
        <dbReference type="ARBA" id="ARBA00022692"/>
    </source>
</evidence>
<comment type="similarity">
    <text evidence="8">Belongs to the TonB-dependent receptor family.</text>
</comment>
<organism evidence="11 12">
    <name type="scientific">Pedobacter hiemivivus</name>
    <dbReference type="NCBI Taxonomy" id="2530454"/>
    <lineage>
        <taxon>Bacteria</taxon>
        <taxon>Pseudomonadati</taxon>
        <taxon>Bacteroidota</taxon>
        <taxon>Sphingobacteriia</taxon>
        <taxon>Sphingobacteriales</taxon>
        <taxon>Sphingobacteriaceae</taxon>
        <taxon>Pedobacter</taxon>
    </lineage>
</organism>
<dbReference type="InterPro" id="IPR037066">
    <property type="entry name" value="Plug_dom_sf"/>
</dbReference>
<dbReference type="GO" id="GO:0044718">
    <property type="term" value="P:siderophore transmembrane transport"/>
    <property type="evidence" value="ECO:0007669"/>
    <property type="project" value="TreeGrafter"/>
</dbReference>
<dbReference type="EMBL" id="SWDX01000001">
    <property type="protein sequence ID" value="TKC65427.1"/>
    <property type="molecule type" value="Genomic_DNA"/>
</dbReference>
<dbReference type="PROSITE" id="PS52016">
    <property type="entry name" value="TONB_DEPENDENT_REC_3"/>
    <property type="match status" value="1"/>
</dbReference>
<dbReference type="SUPFAM" id="SSF49452">
    <property type="entry name" value="Starch-binding domain-like"/>
    <property type="match status" value="1"/>
</dbReference>
<evidence type="ECO:0000256" key="8">
    <source>
        <dbReference type="PROSITE-ProRule" id="PRU01360"/>
    </source>
</evidence>
<dbReference type="Pfam" id="PF07715">
    <property type="entry name" value="Plug"/>
    <property type="match status" value="1"/>
</dbReference>
<feature type="domain" description="TonB-dependent receptor plug" evidence="10">
    <location>
        <begin position="252"/>
        <end position="364"/>
    </location>
</feature>
<dbReference type="NCBIfam" id="TIGR04056">
    <property type="entry name" value="OMP_RagA_SusC"/>
    <property type="match status" value="1"/>
</dbReference>
<keyword evidence="7 8" id="KW-0998">Cell outer membrane</keyword>
<dbReference type="InterPro" id="IPR023997">
    <property type="entry name" value="TonB-dep_OMP_SusC/RagA_CS"/>
</dbReference>
<dbReference type="AlphaFoldDB" id="A0A4U1GLZ4"/>
<comment type="caution">
    <text evidence="11">The sequence shown here is derived from an EMBL/GenBank/DDBJ whole genome shotgun (WGS) entry which is preliminary data.</text>
</comment>
<keyword evidence="4 8" id="KW-0812">Transmembrane</keyword>
<keyword evidence="5" id="KW-0732">Signal</keyword>
<keyword evidence="2 8" id="KW-0813">Transport</keyword>
<dbReference type="Pfam" id="PF13620">
    <property type="entry name" value="CarboxypepD_reg"/>
    <property type="match status" value="1"/>
</dbReference>
<name>A0A4U1GLZ4_9SPHI</name>
<evidence type="ECO:0000256" key="6">
    <source>
        <dbReference type="ARBA" id="ARBA00023136"/>
    </source>
</evidence>
<evidence type="ECO:0000313" key="12">
    <source>
        <dbReference type="Proteomes" id="UP000309594"/>
    </source>
</evidence>
<dbReference type="Gene3D" id="2.60.40.1120">
    <property type="entry name" value="Carboxypeptidase-like, regulatory domain"/>
    <property type="match status" value="1"/>
</dbReference>
<dbReference type="Gene3D" id="2.40.170.20">
    <property type="entry name" value="TonB-dependent receptor, beta-barrel domain"/>
    <property type="match status" value="1"/>
</dbReference>
<evidence type="ECO:0000256" key="5">
    <source>
        <dbReference type="ARBA" id="ARBA00022729"/>
    </source>
</evidence>
<protein>
    <submittedName>
        <fullName evidence="11">SusC/RagA family TonB-linked outer membrane protein</fullName>
    </submittedName>
</protein>
<keyword evidence="6 8" id="KW-0472">Membrane</keyword>
<dbReference type="InterPro" id="IPR039426">
    <property type="entry name" value="TonB-dep_rcpt-like"/>
</dbReference>
<keyword evidence="9" id="KW-1133">Transmembrane helix</keyword>
<evidence type="ECO:0000259" key="10">
    <source>
        <dbReference type="Pfam" id="PF07715"/>
    </source>
</evidence>
<gene>
    <name evidence="11" type="ORF">FBD94_02420</name>
</gene>
<dbReference type="Gene3D" id="2.170.130.10">
    <property type="entry name" value="TonB-dependent receptor, plug domain"/>
    <property type="match status" value="1"/>
</dbReference>
<evidence type="ECO:0000313" key="11">
    <source>
        <dbReference type="EMBL" id="TKC65427.1"/>
    </source>
</evidence>
<dbReference type="PANTHER" id="PTHR30069">
    <property type="entry name" value="TONB-DEPENDENT OUTER MEMBRANE RECEPTOR"/>
    <property type="match status" value="1"/>
</dbReference>
<evidence type="ECO:0000256" key="7">
    <source>
        <dbReference type="ARBA" id="ARBA00023237"/>
    </source>
</evidence>
<dbReference type="Proteomes" id="UP000309594">
    <property type="component" value="Unassembled WGS sequence"/>
</dbReference>